<dbReference type="InterPro" id="IPR038461">
    <property type="entry name" value="Schlafen_AlbA_2_dom_sf"/>
</dbReference>
<dbReference type="Pfam" id="PF04326">
    <property type="entry name" value="SLFN_AlbA_2"/>
    <property type="match status" value="1"/>
</dbReference>
<dbReference type="Gene3D" id="3.30.950.30">
    <property type="entry name" value="Schlafen, AAA domain"/>
    <property type="match status" value="1"/>
</dbReference>
<dbReference type="PANTHER" id="PTHR30595">
    <property type="entry name" value="GLPR-RELATED TRANSCRIPTIONAL REPRESSOR"/>
    <property type="match status" value="1"/>
</dbReference>
<reference evidence="2 3" key="1">
    <citation type="submission" date="2023-06" db="EMBL/GenBank/DDBJ databases">
        <authorList>
            <person name="Ye Y.-Q."/>
            <person name="Du Z.-J."/>
        </authorList>
    </citation>
    <scope>NUCLEOTIDE SEQUENCE [LARGE SCALE GENOMIC DNA]</scope>
    <source>
        <strain evidence="2 3">SDUM287046</strain>
    </source>
</reference>
<evidence type="ECO:0000313" key="2">
    <source>
        <dbReference type="EMBL" id="MDN3725544.1"/>
    </source>
</evidence>
<dbReference type="EMBL" id="JAUGQQ010000029">
    <property type="protein sequence ID" value="MDN3725544.1"/>
    <property type="molecule type" value="Genomic_DNA"/>
</dbReference>
<evidence type="ECO:0000259" key="1">
    <source>
        <dbReference type="Pfam" id="PF04326"/>
    </source>
</evidence>
<evidence type="ECO:0000313" key="3">
    <source>
        <dbReference type="Proteomes" id="UP001244787"/>
    </source>
</evidence>
<dbReference type="RefSeq" id="WP_290255631.1">
    <property type="nucleotide sequence ID" value="NZ_JAUGQQ010000029.1"/>
</dbReference>
<accession>A0ABT8DL18</accession>
<sequence>MYILGIRADKLTSSDINRLIDNQIQESKTLDYKKELNLSKDKDKKEFLFDVSAMYNTEGGCIIYGIEEIKDDKNQNTGKPKKVSGIDIENSDKLIQQIEDIAKNSTEPSISQLLINAIEVGDLNVMVLGIPKGLTIPAMVTYNQTNKFYKRRNSGKFPVDVYELNQMFMQNQVLFDKAKNFRKNRISEVLLKDNIPNLVGDTIFLIHIIPYSFLENSISDFAVEKNDLTKQMRPLLSQSTGWNLMYNLDGFATFATTYQMREITSYNQLFRNGVYEIYTSELFYGTRHQKEGFDEEVFMRKTVECIKQGLDVLNKMKIESPFFVSFSFHNVKGKIMDNNRATFVREFTKNELLFPLIQIPAYDSDIMNKMRPNFDILWQSFGFAKSPST</sequence>
<keyword evidence="3" id="KW-1185">Reference proteome</keyword>
<feature type="domain" description="Schlafen AlbA-2" evidence="1">
    <location>
        <begin position="26"/>
        <end position="158"/>
    </location>
</feature>
<comment type="caution">
    <text evidence="2">The sequence shown here is derived from an EMBL/GenBank/DDBJ whole genome shotgun (WGS) entry which is preliminary data.</text>
</comment>
<proteinExistence type="predicted"/>
<dbReference type="InterPro" id="IPR007421">
    <property type="entry name" value="Schlafen_AlbA_2_dom"/>
</dbReference>
<dbReference type="Proteomes" id="UP001244787">
    <property type="component" value="Unassembled WGS sequence"/>
</dbReference>
<gene>
    <name evidence="2" type="ORF">QRD02_14255</name>
</gene>
<organism evidence="2 3">
    <name type="scientific">Aequorivita aurantiaca</name>
    <dbReference type="NCBI Taxonomy" id="3053356"/>
    <lineage>
        <taxon>Bacteria</taxon>
        <taxon>Pseudomonadati</taxon>
        <taxon>Bacteroidota</taxon>
        <taxon>Flavobacteriia</taxon>
        <taxon>Flavobacteriales</taxon>
        <taxon>Flavobacteriaceae</taxon>
        <taxon>Aequorivita</taxon>
    </lineage>
</organism>
<protein>
    <submittedName>
        <fullName evidence="2">ATP-binding protein</fullName>
    </submittedName>
</protein>
<dbReference type="PANTHER" id="PTHR30595:SF6">
    <property type="entry name" value="SCHLAFEN ALBA-2 DOMAIN-CONTAINING PROTEIN"/>
    <property type="match status" value="1"/>
</dbReference>
<keyword evidence="2" id="KW-0547">Nucleotide-binding</keyword>
<keyword evidence="2" id="KW-0067">ATP-binding</keyword>
<name>A0ABT8DL18_9FLAO</name>
<dbReference type="GO" id="GO:0005524">
    <property type="term" value="F:ATP binding"/>
    <property type="evidence" value="ECO:0007669"/>
    <property type="project" value="UniProtKB-KW"/>
</dbReference>